<evidence type="ECO:0000313" key="1">
    <source>
        <dbReference type="EMBL" id="KXG74109.1"/>
    </source>
</evidence>
<organism evidence="1 2">
    <name type="scientific">Thermotalea metallivorans</name>
    <dbReference type="NCBI Taxonomy" id="520762"/>
    <lineage>
        <taxon>Bacteria</taxon>
        <taxon>Bacillati</taxon>
        <taxon>Bacillota</taxon>
        <taxon>Clostridia</taxon>
        <taxon>Peptostreptococcales</taxon>
        <taxon>Thermotaleaceae</taxon>
        <taxon>Thermotalea</taxon>
    </lineage>
</organism>
<dbReference type="Pfam" id="PF06949">
    <property type="entry name" value="DUF1292"/>
    <property type="match status" value="1"/>
</dbReference>
<dbReference type="OrthoDB" id="1955140at2"/>
<dbReference type="STRING" id="520762.AN619_26240"/>
<reference evidence="1 2" key="1">
    <citation type="submission" date="2015-12" db="EMBL/GenBank/DDBJ databases">
        <title>Draft genome sequence of the thermoanaerobe Thermotalea metallivorans, an isolate from the runoff channel of the Great Artesian Basin, Australia.</title>
        <authorList>
            <person name="Patel B.K."/>
        </authorList>
    </citation>
    <scope>NUCLEOTIDE SEQUENCE [LARGE SCALE GENOMIC DNA]</scope>
    <source>
        <strain evidence="1 2">B2-1</strain>
    </source>
</reference>
<proteinExistence type="predicted"/>
<accession>A0A140L0N4</accession>
<sequence length="81" mass="9632">MEEKKIVTFVDEDGEKVDFEVVDYIEIEDDRYALLAPVGDEEDAYVYKVVEVDGKEEYLVVEDDDEFERVLEEYESYFDVE</sequence>
<comment type="caution">
    <text evidence="1">The sequence shown here is derived from an EMBL/GenBank/DDBJ whole genome shotgun (WGS) entry which is preliminary data.</text>
</comment>
<dbReference type="RefSeq" id="WP_068557636.1">
    <property type="nucleotide sequence ID" value="NZ_LOEE01000064.1"/>
</dbReference>
<protein>
    <submittedName>
        <fullName evidence="1">Uncharacterized protein</fullName>
    </submittedName>
</protein>
<evidence type="ECO:0000313" key="2">
    <source>
        <dbReference type="Proteomes" id="UP000070456"/>
    </source>
</evidence>
<name>A0A140L0N4_9FIRM</name>
<dbReference type="AlphaFoldDB" id="A0A140L0N4"/>
<gene>
    <name evidence="1" type="ORF">AN619_26240</name>
</gene>
<dbReference type="EMBL" id="LOEE01000064">
    <property type="protein sequence ID" value="KXG74109.1"/>
    <property type="molecule type" value="Genomic_DNA"/>
</dbReference>
<dbReference type="Proteomes" id="UP000070456">
    <property type="component" value="Unassembled WGS sequence"/>
</dbReference>
<dbReference type="InterPro" id="IPR009711">
    <property type="entry name" value="UPF0473"/>
</dbReference>
<keyword evidence="2" id="KW-1185">Reference proteome</keyword>